<evidence type="ECO:0000313" key="4">
    <source>
        <dbReference type="Proteomes" id="UP000694843"/>
    </source>
</evidence>
<dbReference type="InterPro" id="IPR016187">
    <property type="entry name" value="CTDL_fold"/>
</dbReference>
<dbReference type="Pfam" id="PF00059">
    <property type="entry name" value="Lectin_C"/>
    <property type="match status" value="2"/>
</dbReference>
<dbReference type="PROSITE" id="PS00615">
    <property type="entry name" value="C_TYPE_LECTIN_1"/>
    <property type="match status" value="1"/>
</dbReference>
<evidence type="ECO:0000256" key="2">
    <source>
        <dbReference type="SAM" id="SignalP"/>
    </source>
</evidence>
<dbReference type="AlphaFoldDB" id="A0A979FM73"/>
<dbReference type="RefSeq" id="XP_047737295.1">
    <property type="nucleotide sequence ID" value="XM_047881339.1"/>
</dbReference>
<dbReference type="InterPro" id="IPR001304">
    <property type="entry name" value="C-type_lectin-like"/>
</dbReference>
<dbReference type="OrthoDB" id="6398280at2759"/>
<protein>
    <submittedName>
        <fullName evidence="5">Uncharacterized protein LOC125178182</fullName>
    </submittedName>
</protein>
<organism evidence="4 5">
    <name type="scientific">Hyalella azteca</name>
    <name type="common">Amphipod</name>
    <dbReference type="NCBI Taxonomy" id="294128"/>
    <lineage>
        <taxon>Eukaryota</taxon>
        <taxon>Metazoa</taxon>
        <taxon>Ecdysozoa</taxon>
        <taxon>Arthropoda</taxon>
        <taxon>Crustacea</taxon>
        <taxon>Multicrustacea</taxon>
        <taxon>Malacostraca</taxon>
        <taxon>Eumalacostraca</taxon>
        <taxon>Peracarida</taxon>
        <taxon>Amphipoda</taxon>
        <taxon>Senticaudata</taxon>
        <taxon>Talitrida</taxon>
        <taxon>Talitroidea</taxon>
        <taxon>Hyalellidae</taxon>
        <taxon>Hyalella</taxon>
    </lineage>
</organism>
<keyword evidence="4" id="KW-1185">Reference proteome</keyword>
<dbReference type="SUPFAM" id="SSF56436">
    <property type="entry name" value="C-type lectin-like"/>
    <property type="match status" value="2"/>
</dbReference>
<feature type="signal peptide" evidence="2">
    <location>
        <begin position="1"/>
        <end position="15"/>
    </location>
</feature>
<dbReference type="InterPro" id="IPR018378">
    <property type="entry name" value="C-type_lectin_CS"/>
</dbReference>
<feature type="domain" description="C-type lectin" evidence="3">
    <location>
        <begin position="123"/>
        <end position="212"/>
    </location>
</feature>
<sequence>MRALLLAVTLHGALAAQVHPKNKYFALQDKRLDAASVTSYRLTPNLCACTAVCRVSATCYGVAFGAMYVPNQTIALGTPNVCHVTPKPQLPIYLLDQAGCSSFIRDTGCNEQLGHENLGAAGCVWLSDHGRTWDDAKNYCKTKGGQLAVLDTPAKYEAVAQRLRTKQPRPNHQWVNAQNSLSGWKWEGGASVAGVWATGKPDGTWFADCGVMSNNMNFLLRFEMRALLLLVTLHGVLMAAQVHPKNKYFALQDKRLDAASVTSYRLTPNLCACTAVCRVSATCYGVAFGAMYVPNQTIALGTPNVCHVTTQPQMPVHLSAQAGYVSLIRDTSCDAQHGYENLGPPGCIWLSDYSLARGAAQDACSDTGGRLAILDTPAKYDAVVKRLEAIKKKPDHHFVDAFYPWWLTWPGLYYWQWSGGAAVKEIWAPGEPDGSGGNCGIMNRDKGFLLDNEKCDKKHHFVCQMNANF</sequence>
<proteinExistence type="predicted"/>
<keyword evidence="2" id="KW-0732">Signal</keyword>
<dbReference type="PROSITE" id="PS50041">
    <property type="entry name" value="C_TYPE_LECTIN_2"/>
    <property type="match status" value="2"/>
</dbReference>
<feature type="domain" description="C-type lectin" evidence="3">
    <location>
        <begin position="347"/>
        <end position="464"/>
    </location>
</feature>
<dbReference type="Proteomes" id="UP000694843">
    <property type="component" value="Unplaced"/>
</dbReference>
<reference evidence="5" key="1">
    <citation type="submission" date="2025-08" db="UniProtKB">
        <authorList>
            <consortium name="RefSeq"/>
        </authorList>
    </citation>
    <scope>IDENTIFICATION</scope>
    <source>
        <tissue evidence="5">Whole organism</tissue>
    </source>
</reference>
<gene>
    <name evidence="5" type="primary">LOC125178182</name>
</gene>
<name>A0A979FM73_HYAAZ</name>
<feature type="chain" id="PRO_5037793786" evidence="2">
    <location>
        <begin position="16"/>
        <end position="469"/>
    </location>
</feature>
<dbReference type="PANTHER" id="PTHR22803">
    <property type="entry name" value="MANNOSE, PHOSPHOLIPASE, LECTIN RECEPTOR RELATED"/>
    <property type="match status" value="1"/>
</dbReference>
<dbReference type="CDD" id="cd00037">
    <property type="entry name" value="CLECT"/>
    <property type="match status" value="2"/>
</dbReference>
<keyword evidence="1" id="KW-1015">Disulfide bond</keyword>
<evidence type="ECO:0000256" key="1">
    <source>
        <dbReference type="ARBA" id="ARBA00023157"/>
    </source>
</evidence>
<dbReference type="InterPro" id="IPR050111">
    <property type="entry name" value="C-type_lectin/snaclec_domain"/>
</dbReference>
<dbReference type="InterPro" id="IPR016186">
    <property type="entry name" value="C-type_lectin-like/link_sf"/>
</dbReference>
<evidence type="ECO:0000313" key="5">
    <source>
        <dbReference type="RefSeq" id="XP_047737295.1"/>
    </source>
</evidence>
<dbReference type="GeneID" id="125178182"/>
<dbReference type="SMART" id="SM00034">
    <property type="entry name" value="CLECT"/>
    <property type="match status" value="2"/>
</dbReference>
<dbReference type="KEGG" id="hazt:125178182"/>
<dbReference type="Gene3D" id="3.10.100.10">
    <property type="entry name" value="Mannose-Binding Protein A, subunit A"/>
    <property type="match status" value="2"/>
</dbReference>
<accession>A0A979FM73</accession>
<evidence type="ECO:0000259" key="3">
    <source>
        <dbReference type="PROSITE" id="PS50041"/>
    </source>
</evidence>